<organism evidence="1">
    <name type="scientific">gut metagenome</name>
    <dbReference type="NCBI Taxonomy" id="749906"/>
    <lineage>
        <taxon>unclassified sequences</taxon>
        <taxon>metagenomes</taxon>
        <taxon>organismal metagenomes</taxon>
    </lineage>
</organism>
<dbReference type="EMBL" id="AMCI01007828">
    <property type="protein sequence ID" value="EJW91987.1"/>
    <property type="molecule type" value="Genomic_DNA"/>
</dbReference>
<proteinExistence type="predicted"/>
<gene>
    <name evidence="1" type="ORF">EVA_19905</name>
</gene>
<comment type="caution">
    <text evidence="1">The sequence shown here is derived from an EMBL/GenBank/DDBJ whole genome shotgun (WGS) entry which is preliminary data.</text>
</comment>
<sequence>MTWWTRPVPSLRQSWIPCPRSWMSREERSCSWKLRNPPLKRKQII</sequence>
<accession>J9FQY3</accession>
<reference evidence="1" key="1">
    <citation type="journal article" date="2012" name="PLoS ONE">
        <title>Gene sets for utilization of primary and secondary nutrition supplies in the distal gut of endangered iberian lynx.</title>
        <authorList>
            <person name="Alcaide M."/>
            <person name="Messina E."/>
            <person name="Richter M."/>
            <person name="Bargiela R."/>
            <person name="Peplies J."/>
            <person name="Huws S.A."/>
            <person name="Newbold C.J."/>
            <person name="Golyshin P.N."/>
            <person name="Simon M.A."/>
            <person name="Lopez G."/>
            <person name="Yakimov M.M."/>
            <person name="Ferrer M."/>
        </authorList>
    </citation>
    <scope>NUCLEOTIDE SEQUENCE</scope>
</reference>
<dbReference type="AlphaFoldDB" id="J9FQY3"/>
<evidence type="ECO:0000313" key="1">
    <source>
        <dbReference type="EMBL" id="EJW91987.1"/>
    </source>
</evidence>
<name>J9FQY3_9ZZZZ</name>
<protein>
    <submittedName>
        <fullName evidence="1">Uncharacterized protein</fullName>
    </submittedName>
</protein>